<evidence type="ECO:0000256" key="2">
    <source>
        <dbReference type="ARBA" id="ARBA00007639"/>
    </source>
</evidence>
<keyword evidence="3 5" id="KW-0732">Signal</keyword>
<sequence>MRKTICGVLRAAAVGAAVIGLTAACGGAEPASDGKQKIYLNLSYSGNNWQDEAANLAMSIATAPENAEKYDVVKQISGTDVQKQISDLQSMIASGAKLIVSYPISPTALDAVVKQGCDRGVTFVFYDSTVNADCAYNVAFITGARADDPEKAFFGAQTAQALVDLLDEKGKIFMNRGVPGTSTDSVHYDTAKAVFDRYPGIEIVSEYYGKWDSSVSQQETAKALAAHPDVDGIWSQDGEAGVLKALEAAGKEIPVTGENSNYFRQRLSEGWPGVSSGSPPAQAGVAMKVGLKILEDGPDSVPKNIEMPLPWVTTETAKACEGSEFTNGCNFFPDADDTFVTEVFQEDLLPESSRDAATTGAPADKVQPLPDMSQFEQPEMRRIYTRGTCDPGWTEGSVTSGQEPAGLPGCVQQ</sequence>
<evidence type="ECO:0000256" key="3">
    <source>
        <dbReference type="ARBA" id="ARBA00022729"/>
    </source>
</evidence>
<dbReference type="InterPro" id="IPR028082">
    <property type="entry name" value="Peripla_BP_I"/>
</dbReference>
<evidence type="ECO:0000256" key="4">
    <source>
        <dbReference type="SAM" id="MobiDB-lite"/>
    </source>
</evidence>
<dbReference type="SUPFAM" id="SSF53822">
    <property type="entry name" value="Periplasmic binding protein-like I"/>
    <property type="match status" value="1"/>
</dbReference>
<dbReference type="Pfam" id="PF13407">
    <property type="entry name" value="Peripla_BP_4"/>
    <property type="match status" value="1"/>
</dbReference>
<feature type="domain" description="Periplasmic binding protein" evidence="6">
    <location>
        <begin position="39"/>
        <end position="295"/>
    </location>
</feature>
<dbReference type="CDD" id="cd19998">
    <property type="entry name" value="PBP1_ABC_sugar_binding-like"/>
    <property type="match status" value="1"/>
</dbReference>
<dbReference type="InterPro" id="IPR025997">
    <property type="entry name" value="SBP_2_dom"/>
</dbReference>
<dbReference type="PANTHER" id="PTHR46847:SF1">
    <property type="entry name" value="D-ALLOSE-BINDING PERIPLASMIC PROTEIN-RELATED"/>
    <property type="match status" value="1"/>
</dbReference>
<comment type="caution">
    <text evidence="7">The sequence shown here is derived from an EMBL/GenBank/DDBJ whole genome shotgun (WGS) entry which is preliminary data.</text>
</comment>
<evidence type="ECO:0000313" key="7">
    <source>
        <dbReference type="EMBL" id="GAA3691696.1"/>
    </source>
</evidence>
<evidence type="ECO:0000259" key="6">
    <source>
        <dbReference type="Pfam" id="PF13407"/>
    </source>
</evidence>
<dbReference type="PROSITE" id="PS51257">
    <property type="entry name" value="PROKAR_LIPOPROTEIN"/>
    <property type="match status" value="1"/>
</dbReference>
<gene>
    <name evidence="7" type="ORF">GCM10023081_31480</name>
</gene>
<comment type="subcellular location">
    <subcellularLocation>
        <location evidence="1">Cell envelope</location>
    </subcellularLocation>
</comment>
<reference evidence="8" key="1">
    <citation type="journal article" date="2019" name="Int. J. Syst. Evol. Microbiol.">
        <title>The Global Catalogue of Microorganisms (GCM) 10K type strain sequencing project: providing services to taxonomists for standard genome sequencing and annotation.</title>
        <authorList>
            <consortium name="The Broad Institute Genomics Platform"/>
            <consortium name="The Broad Institute Genome Sequencing Center for Infectious Disease"/>
            <person name="Wu L."/>
            <person name="Ma J."/>
        </authorList>
    </citation>
    <scope>NUCLEOTIDE SEQUENCE [LARGE SCALE GENOMIC DNA]</scope>
    <source>
        <strain evidence="8">JCM 30742</strain>
    </source>
</reference>
<proteinExistence type="inferred from homology"/>
<comment type="similarity">
    <text evidence="2">Belongs to the bacterial solute-binding protein 2 family.</text>
</comment>
<dbReference type="Proteomes" id="UP001500752">
    <property type="component" value="Unassembled WGS sequence"/>
</dbReference>
<dbReference type="Gene3D" id="3.40.50.2300">
    <property type="match status" value="2"/>
</dbReference>
<accession>A0ABP7CJC9</accession>
<feature type="region of interest" description="Disordered" evidence="4">
    <location>
        <begin position="351"/>
        <end position="413"/>
    </location>
</feature>
<dbReference type="PANTHER" id="PTHR46847">
    <property type="entry name" value="D-ALLOSE-BINDING PERIPLASMIC PROTEIN-RELATED"/>
    <property type="match status" value="1"/>
</dbReference>
<feature type="signal peptide" evidence="5">
    <location>
        <begin position="1"/>
        <end position="23"/>
    </location>
</feature>
<dbReference type="EMBL" id="BAABEO010000020">
    <property type="protein sequence ID" value="GAA3691696.1"/>
    <property type="molecule type" value="Genomic_DNA"/>
</dbReference>
<evidence type="ECO:0000256" key="1">
    <source>
        <dbReference type="ARBA" id="ARBA00004196"/>
    </source>
</evidence>
<keyword evidence="8" id="KW-1185">Reference proteome</keyword>
<evidence type="ECO:0000313" key="8">
    <source>
        <dbReference type="Proteomes" id="UP001500752"/>
    </source>
</evidence>
<protein>
    <submittedName>
        <fullName evidence="7">Sugar ABC transporter substrate-binding protein</fullName>
    </submittedName>
</protein>
<evidence type="ECO:0000256" key="5">
    <source>
        <dbReference type="SAM" id="SignalP"/>
    </source>
</evidence>
<organism evidence="7 8">
    <name type="scientific">Arthrobacter ginkgonis</name>
    <dbReference type="NCBI Taxonomy" id="1630594"/>
    <lineage>
        <taxon>Bacteria</taxon>
        <taxon>Bacillati</taxon>
        <taxon>Actinomycetota</taxon>
        <taxon>Actinomycetes</taxon>
        <taxon>Micrococcales</taxon>
        <taxon>Micrococcaceae</taxon>
        <taxon>Arthrobacter</taxon>
    </lineage>
</organism>
<feature type="chain" id="PRO_5046336812" evidence="5">
    <location>
        <begin position="24"/>
        <end position="413"/>
    </location>
</feature>
<name>A0ABP7CJC9_9MICC</name>